<dbReference type="GO" id="GO:0031012">
    <property type="term" value="C:extracellular matrix"/>
    <property type="evidence" value="ECO:0007669"/>
    <property type="project" value="TreeGrafter"/>
</dbReference>
<name>A0A6J0BE78_NEOLC</name>
<evidence type="ECO:0000256" key="1">
    <source>
        <dbReference type="ARBA" id="ARBA00022460"/>
    </source>
</evidence>
<accession>A0A6J0BE78</accession>
<keyword evidence="3" id="KW-0732">Signal</keyword>
<evidence type="ECO:0000313" key="5">
    <source>
        <dbReference type="RefSeq" id="XP_015512691.2"/>
    </source>
</evidence>
<dbReference type="GO" id="GO:0005615">
    <property type="term" value="C:extracellular space"/>
    <property type="evidence" value="ECO:0007669"/>
    <property type="project" value="TreeGrafter"/>
</dbReference>
<dbReference type="AlphaFoldDB" id="A0A6J0BE78"/>
<dbReference type="GO" id="GO:0042302">
    <property type="term" value="F:structural constituent of cuticle"/>
    <property type="evidence" value="ECO:0007669"/>
    <property type="project" value="UniProtKB-UniRule"/>
</dbReference>
<dbReference type="OrthoDB" id="10071059at2759"/>
<dbReference type="Proteomes" id="UP000829291">
    <property type="component" value="Chromosome 5"/>
</dbReference>
<dbReference type="PROSITE" id="PS51155">
    <property type="entry name" value="CHIT_BIND_RR_2"/>
    <property type="match status" value="1"/>
</dbReference>
<proteinExistence type="predicted"/>
<organism evidence="5">
    <name type="scientific">Neodiprion lecontei</name>
    <name type="common">Redheaded pine sawfly</name>
    <dbReference type="NCBI Taxonomy" id="441921"/>
    <lineage>
        <taxon>Eukaryota</taxon>
        <taxon>Metazoa</taxon>
        <taxon>Ecdysozoa</taxon>
        <taxon>Arthropoda</taxon>
        <taxon>Hexapoda</taxon>
        <taxon>Insecta</taxon>
        <taxon>Pterygota</taxon>
        <taxon>Neoptera</taxon>
        <taxon>Endopterygota</taxon>
        <taxon>Hymenoptera</taxon>
        <taxon>Tenthredinoidea</taxon>
        <taxon>Diprionidae</taxon>
        <taxon>Diprioninae</taxon>
        <taxon>Neodiprion</taxon>
    </lineage>
</organism>
<dbReference type="InterPro" id="IPR031311">
    <property type="entry name" value="CHIT_BIND_RR_consensus"/>
</dbReference>
<dbReference type="PANTHER" id="PTHR12236">
    <property type="entry name" value="STRUCTURAL CONTITUENT OF CUTICLE"/>
    <property type="match status" value="1"/>
</dbReference>
<dbReference type="Pfam" id="PF00379">
    <property type="entry name" value="Chitin_bind_4"/>
    <property type="match status" value="1"/>
</dbReference>
<feature type="signal peptide" evidence="3">
    <location>
        <begin position="1"/>
        <end position="17"/>
    </location>
</feature>
<dbReference type="InterPro" id="IPR000618">
    <property type="entry name" value="Insect_cuticle"/>
</dbReference>
<gene>
    <name evidence="5" type="primary">LOC107219119</name>
</gene>
<reference evidence="5" key="1">
    <citation type="submission" date="2025-08" db="UniProtKB">
        <authorList>
            <consortium name="RefSeq"/>
        </authorList>
    </citation>
    <scope>IDENTIFICATION</scope>
    <source>
        <tissue evidence="5">Thorax and Abdomen</tissue>
    </source>
</reference>
<feature type="chain" id="PRO_5045192507" evidence="3">
    <location>
        <begin position="18"/>
        <end position="135"/>
    </location>
</feature>
<keyword evidence="4" id="KW-1185">Reference proteome</keyword>
<dbReference type="InParanoid" id="A0A6J0BE78"/>
<evidence type="ECO:0000313" key="4">
    <source>
        <dbReference type="Proteomes" id="UP000829291"/>
    </source>
</evidence>
<dbReference type="GeneID" id="107219119"/>
<dbReference type="PRINTS" id="PR00947">
    <property type="entry name" value="CUTICLE"/>
</dbReference>
<dbReference type="InterPro" id="IPR051217">
    <property type="entry name" value="Insect_Cuticle_Struc_Prot"/>
</dbReference>
<dbReference type="RefSeq" id="XP_015512691.2">
    <property type="nucleotide sequence ID" value="XM_015657205.2"/>
</dbReference>
<evidence type="ECO:0000256" key="3">
    <source>
        <dbReference type="SAM" id="SignalP"/>
    </source>
</evidence>
<protein>
    <submittedName>
        <fullName evidence="5">Larval cuticle protein A2B</fullName>
    </submittedName>
</protein>
<keyword evidence="1 2" id="KW-0193">Cuticle</keyword>
<sequence length="135" mass="14840">MALQIVLLASLMAVATAAPQSLPTAPNYGHSASAYTEDMKPVDADYDSNPEYSFSYEVHDELSGDVKSHQEARHGDVVEGFYTLIEPDGHRRIVEYKADGQSGFNAVVRREPVGTRNVHNNGVQTAGYNVNDYQH</sequence>
<dbReference type="PROSITE" id="PS00233">
    <property type="entry name" value="CHIT_BIND_RR_1"/>
    <property type="match status" value="1"/>
</dbReference>
<dbReference type="KEGG" id="nlo:107219119"/>
<evidence type="ECO:0000256" key="2">
    <source>
        <dbReference type="PROSITE-ProRule" id="PRU00497"/>
    </source>
</evidence>
<dbReference type="PANTHER" id="PTHR12236:SF75">
    <property type="entry name" value="CUTICULAR PROTEIN 62BB, ISOFORM A"/>
    <property type="match status" value="1"/>
</dbReference>